<dbReference type="EC" id="1.-.-.-" evidence="3"/>
<evidence type="ECO:0000313" key="4">
    <source>
        <dbReference type="Proteomes" id="UP000293342"/>
    </source>
</evidence>
<dbReference type="SUPFAM" id="SSF51679">
    <property type="entry name" value="Bacterial luciferase-like"/>
    <property type="match status" value="1"/>
</dbReference>
<organism evidence="3 4">
    <name type="scientific">Kribbella capetownensis</name>
    <dbReference type="NCBI Taxonomy" id="1572659"/>
    <lineage>
        <taxon>Bacteria</taxon>
        <taxon>Bacillati</taxon>
        <taxon>Actinomycetota</taxon>
        <taxon>Actinomycetes</taxon>
        <taxon>Propionibacteriales</taxon>
        <taxon>Kribbellaceae</taxon>
        <taxon>Kribbella</taxon>
    </lineage>
</organism>
<accession>A0A4R0KAL2</accession>
<name>A0A4R0KAL2_9ACTN</name>
<protein>
    <submittedName>
        <fullName evidence="3">TIGR03564 family F420-dependent LLM class oxidoreductase</fullName>
        <ecNumber evidence="3">1.-.-.-</ecNumber>
    </submittedName>
</protein>
<evidence type="ECO:0000256" key="1">
    <source>
        <dbReference type="ARBA" id="ARBA00023002"/>
    </source>
</evidence>
<dbReference type="InterPro" id="IPR036661">
    <property type="entry name" value="Luciferase-like_sf"/>
</dbReference>
<dbReference type="GO" id="GO:0016705">
    <property type="term" value="F:oxidoreductase activity, acting on paired donors, with incorporation or reduction of molecular oxygen"/>
    <property type="evidence" value="ECO:0007669"/>
    <property type="project" value="InterPro"/>
</dbReference>
<dbReference type="InterPro" id="IPR050564">
    <property type="entry name" value="F420-G6PD/mer"/>
</dbReference>
<dbReference type="EMBL" id="SJKD01000001">
    <property type="protein sequence ID" value="TCC52325.1"/>
    <property type="molecule type" value="Genomic_DNA"/>
</dbReference>
<keyword evidence="1 3" id="KW-0560">Oxidoreductase</keyword>
<dbReference type="NCBIfam" id="TIGR03564">
    <property type="entry name" value="F420_MSMEG_4879"/>
    <property type="match status" value="1"/>
</dbReference>
<dbReference type="CDD" id="cd01097">
    <property type="entry name" value="Tetrahydromethanopterin_reductase"/>
    <property type="match status" value="1"/>
</dbReference>
<dbReference type="PANTHER" id="PTHR43244:SF1">
    <property type="entry name" value="5,10-METHYLENETETRAHYDROMETHANOPTERIN REDUCTASE"/>
    <property type="match status" value="1"/>
</dbReference>
<dbReference type="Proteomes" id="UP000293342">
    <property type="component" value="Unassembled WGS sequence"/>
</dbReference>
<dbReference type="InterPro" id="IPR019910">
    <property type="entry name" value="Lucif-like_OxRdtase_MSMEG_4879"/>
</dbReference>
<dbReference type="Gene3D" id="3.20.20.30">
    <property type="entry name" value="Luciferase-like domain"/>
    <property type="match status" value="1"/>
</dbReference>
<feature type="domain" description="Luciferase-like" evidence="2">
    <location>
        <begin position="7"/>
        <end position="275"/>
    </location>
</feature>
<dbReference type="OrthoDB" id="7054907at2"/>
<gene>
    <name evidence="3" type="ORF">E0H75_00595</name>
</gene>
<reference evidence="3 4" key="1">
    <citation type="submission" date="2019-02" db="EMBL/GenBank/DDBJ databases">
        <title>Kribbella capetownensis sp. nov. and Kribbella speibonae sp. nov., isolated from soil.</title>
        <authorList>
            <person name="Curtis S.M."/>
            <person name="Norton I."/>
            <person name="Everest G.J."/>
            <person name="Meyers P.R."/>
        </authorList>
    </citation>
    <scope>NUCLEOTIDE SEQUENCE [LARGE SCALE GENOMIC DNA]</scope>
    <source>
        <strain evidence="3 4">YM53</strain>
    </source>
</reference>
<dbReference type="Pfam" id="PF00296">
    <property type="entry name" value="Bac_luciferase"/>
    <property type="match status" value="1"/>
</dbReference>
<keyword evidence="4" id="KW-1185">Reference proteome</keyword>
<proteinExistence type="predicted"/>
<comment type="caution">
    <text evidence="3">The sequence shown here is derived from an EMBL/GenBank/DDBJ whole genome shotgun (WGS) entry which is preliminary data.</text>
</comment>
<evidence type="ECO:0000313" key="3">
    <source>
        <dbReference type="EMBL" id="TCC52325.1"/>
    </source>
</evidence>
<dbReference type="InterPro" id="IPR011251">
    <property type="entry name" value="Luciferase-like_dom"/>
</dbReference>
<dbReference type="AlphaFoldDB" id="A0A4R0KAL2"/>
<dbReference type="PANTHER" id="PTHR43244">
    <property type="match status" value="1"/>
</dbReference>
<evidence type="ECO:0000259" key="2">
    <source>
        <dbReference type="Pfam" id="PF00296"/>
    </source>
</evidence>
<dbReference type="RefSeq" id="WP_131511074.1">
    <property type="nucleotide sequence ID" value="NZ_SJKD01000001.1"/>
</dbReference>
<sequence>MRLGLWIDEENLRIDQVGAAAKAAEEHGIDRIWFSQRLGWDALTLIAGAAPFTSTIQFAVGIVPVYPRHPLALAAQALSVQAVIGNRLTLGVGSSHPQIIEGMFGLSMEQPARFMREYVEALGPLLSGEPVAYEGEKLTARGQIEILGTEPPELILAALGPRMLRIAGELTAGTTTSWVGPEVIESFIRPTIDQAATAAGRPRPQIIAGACVALTDDPNATREWIRARFGPAGDMPSYRAVLDRGGKAGPEDTAVLGDESAVAKEIERFAEAGATEFLLCPVGTDEERERTIRFAHDYARGLK</sequence>